<evidence type="ECO:0000313" key="4">
    <source>
        <dbReference type="Proteomes" id="UP000229340"/>
    </source>
</evidence>
<protein>
    <submittedName>
        <fullName evidence="3">Type IV pilus modification protein PilV</fullName>
    </submittedName>
</protein>
<organism evidence="3 4">
    <name type="scientific">Faucicola osloensis</name>
    <name type="common">Moraxella osloensis</name>
    <dbReference type="NCBI Taxonomy" id="34062"/>
    <lineage>
        <taxon>Bacteria</taxon>
        <taxon>Pseudomonadati</taxon>
        <taxon>Pseudomonadota</taxon>
        <taxon>Gammaproteobacteria</taxon>
        <taxon>Moraxellales</taxon>
        <taxon>Moraxellaceae</taxon>
        <taxon>Faucicola</taxon>
    </lineage>
</organism>
<dbReference type="Proteomes" id="UP000229340">
    <property type="component" value="Chromosome"/>
</dbReference>
<feature type="transmembrane region" description="Helical" evidence="1">
    <location>
        <begin position="6"/>
        <end position="26"/>
    </location>
</feature>
<dbReference type="InterPro" id="IPR012902">
    <property type="entry name" value="N_methyl_site"/>
</dbReference>
<dbReference type="AlphaFoldDB" id="A0A2D2LVS8"/>
<gene>
    <name evidence="3" type="primary">pilV</name>
    <name evidence="3" type="ORF">NP7_07455</name>
</gene>
<accession>A0A2D2LVS8</accession>
<evidence type="ECO:0000313" key="3">
    <source>
        <dbReference type="EMBL" id="ATR79096.1"/>
    </source>
</evidence>
<feature type="domain" description="Type IV pilin Tt1218-like" evidence="2">
    <location>
        <begin position="28"/>
        <end position="113"/>
    </location>
</feature>
<name>A0A2D2LVS8_FAUOS</name>
<dbReference type="RefSeq" id="WP_100270321.1">
    <property type="nucleotide sequence ID" value="NZ_CP024443.1"/>
</dbReference>
<proteinExistence type="predicted"/>
<reference evidence="4" key="1">
    <citation type="submission" date="2017-11" db="EMBL/GenBank/DDBJ databases">
        <title>Complete genome sequence of Moraxella osloensis NP7 isolated from human skin.</title>
        <authorList>
            <person name="Lee K."/>
            <person name="Lim J.Y."/>
            <person name="Hwang I."/>
        </authorList>
    </citation>
    <scope>NUCLEOTIDE SEQUENCE [LARGE SCALE GENOMIC DNA]</scope>
    <source>
        <strain evidence="4">NP7</strain>
    </source>
</reference>
<dbReference type="Pfam" id="PF07963">
    <property type="entry name" value="N_methyl"/>
    <property type="match status" value="1"/>
</dbReference>
<sequence>MNSQQGIGLIEVLVALMLLAIAVLGFTAMQMTAVKATDESLMRTRALTVMRGGAEMMRANPAGITKFSDALNSSAVTTAIIMDGTSITKDSCMTNNSTVPTPCTINQTATKDALTLKQYANDNELTISMVTCPGTGTTTTTTTVGTVSTTRTVSGQARQCFVASWGTTTATLGSGNNDCANTDGVYNSGAQCFILEAY</sequence>
<dbReference type="Pfam" id="PF22150">
    <property type="entry name" value="Tt1218-like"/>
    <property type="match status" value="1"/>
</dbReference>
<keyword evidence="1" id="KW-0472">Membrane</keyword>
<keyword evidence="1" id="KW-0812">Transmembrane</keyword>
<keyword evidence="1" id="KW-1133">Transmembrane helix</keyword>
<evidence type="ECO:0000256" key="1">
    <source>
        <dbReference type="SAM" id="Phobius"/>
    </source>
</evidence>
<dbReference type="NCBIfam" id="TIGR02523">
    <property type="entry name" value="type_IV_pilV"/>
    <property type="match status" value="1"/>
</dbReference>
<dbReference type="InterPro" id="IPR054402">
    <property type="entry name" value="Tt1218-like_dom"/>
</dbReference>
<evidence type="ECO:0000259" key="2">
    <source>
        <dbReference type="Pfam" id="PF22150"/>
    </source>
</evidence>
<dbReference type="InterPro" id="IPR013362">
    <property type="entry name" value="Pilus_4_PilV"/>
</dbReference>
<dbReference type="EMBL" id="CP024443">
    <property type="protein sequence ID" value="ATR79096.1"/>
    <property type="molecule type" value="Genomic_DNA"/>
</dbReference>